<feature type="transmembrane region" description="Helical" evidence="1">
    <location>
        <begin position="86"/>
        <end position="112"/>
    </location>
</feature>
<name>A0A8D9B3Z8_9HEMI</name>
<keyword evidence="1" id="KW-0812">Transmembrane</keyword>
<keyword evidence="1" id="KW-0472">Membrane</keyword>
<dbReference type="AlphaFoldDB" id="A0A8D9B3Z8"/>
<protein>
    <recommendedName>
        <fullName evidence="3">Transmembrane protein</fullName>
    </recommendedName>
</protein>
<proteinExistence type="predicted"/>
<sequence length="114" mass="12644">MNQEDGVQVQARTNIFSSISFGINTPFLSLFISLSPSLPSLSLSSLFSINSFPSPLPFCIVLPLLPPTQSTLSPLTLHNEFPHFTFRFPFLSLSLSSSSSLFLSFFFSFFFFSG</sequence>
<organism evidence="2">
    <name type="scientific">Cacopsylla melanoneura</name>
    <dbReference type="NCBI Taxonomy" id="428564"/>
    <lineage>
        <taxon>Eukaryota</taxon>
        <taxon>Metazoa</taxon>
        <taxon>Ecdysozoa</taxon>
        <taxon>Arthropoda</taxon>
        <taxon>Hexapoda</taxon>
        <taxon>Insecta</taxon>
        <taxon>Pterygota</taxon>
        <taxon>Neoptera</taxon>
        <taxon>Paraneoptera</taxon>
        <taxon>Hemiptera</taxon>
        <taxon>Sternorrhyncha</taxon>
        <taxon>Psylloidea</taxon>
        <taxon>Psyllidae</taxon>
        <taxon>Psyllinae</taxon>
        <taxon>Cacopsylla</taxon>
    </lineage>
</organism>
<feature type="transmembrane region" description="Helical" evidence="1">
    <location>
        <begin position="15"/>
        <end position="34"/>
    </location>
</feature>
<dbReference type="EMBL" id="HBUF01608375">
    <property type="protein sequence ID" value="CAG6778145.1"/>
    <property type="molecule type" value="Transcribed_RNA"/>
</dbReference>
<reference evidence="2" key="1">
    <citation type="submission" date="2021-05" db="EMBL/GenBank/DDBJ databases">
        <authorList>
            <person name="Alioto T."/>
            <person name="Alioto T."/>
            <person name="Gomez Garrido J."/>
        </authorList>
    </citation>
    <scope>NUCLEOTIDE SEQUENCE</scope>
</reference>
<accession>A0A8D9B3Z8</accession>
<evidence type="ECO:0008006" key="3">
    <source>
        <dbReference type="Google" id="ProtNLM"/>
    </source>
</evidence>
<dbReference type="EMBL" id="HBUF01608376">
    <property type="protein sequence ID" value="CAG6778150.1"/>
    <property type="molecule type" value="Transcribed_RNA"/>
</dbReference>
<keyword evidence="1" id="KW-1133">Transmembrane helix</keyword>
<evidence type="ECO:0000256" key="1">
    <source>
        <dbReference type="SAM" id="Phobius"/>
    </source>
</evidence>
<evidence type="ECO:0000313" key="2">
    <source>
        <dbReference type="EMBL" id="CAG6778158.1"/>
    </source>
</evidence>
<dbReference type="EMBL" id="HBUF01608377">
    <property type="protein sequence ID" value="CAG6778154.1"/>
    <property type="molecule type" value="Transcribed_RNA"/>
</dbReference>
<dbReference type="EMBL" id="HBUF01608378">
    <property type="protein sequence ID" value="CAG6778158.1"/>
    <property type="molecule type" value="Transcribed_RNA"/>
</dbReference>